<feature type="transmembrane region" description="Helical" evidence="6">
    <location>
        <begin position="39"/>
        <end position="65"/>
    </location>
</feature>
<feature type="transmembrane region" description="Helical" evidence="6">
    <location>
        <begin position="6"/>
        <end position="27"/>
    </location>
</feature>
<feature type="transmembrane region" description="Helical" evidence="6">
    <location>
        <begin position="150"/>
        <end position="174"/>
    </location>
</feature>
<keyword evidence="2" id="KW-1003">Cell membrane</keyword>
<dbReference type="GO" id="GO:0015171">
    <property type="term" value="F:amino acid transmembrane transporter activity"/>
    <property type="evidence" value="ECO:0007669"/>
    <property type="project" value="TreeGrafter"/>
</dbReference>
<proteinExistence type="predicted"/>
<gene>
    <name evidence="7" type="ORF">HZU44_11390</name>
</gene>
<protein>
    <submittedName>
        <fullName evidence="7">LysE family transporter</fullName>
    </submittedName>
</protein>
<evidence type="ECO:0000256" key="3">
    <source>
        <dbReference type="ARBA" id="ARBA00022692"/>
    </source>
</evidence>
<accession>A0A7D6CE14</accession>
<keyword evidence="3 6" id="KW-0812">Transmembrane</keyword>
<evidence type="ECO:0000256" key="1">
    <source>
        <dbReference type="ARBA" id="ARBA00004651"/>
    </source>
</evidence>
<evidence type="ECO:0000256" key="4">
    <source>
        <dbReference type="ARBA" id="ARBA00022989"/>
    </source>
</evidence>
<dbReference type="InterPro" id="IPR001123">
    <property type="entry name" value="LeuE-type"/>
</dbReference>
<evidence type="ECO:0000313" key="7">
    <source>
        <dbReference type="EMBL" id="QLK00564.1"/>
    </source>
</evidence>
<keyword evidence="4 6" id="KW-1133">Transmembrane helix</keyword>
<organism evidence="7">
    <name type="scientific">Micromonospora carbonacea</name>
    <dbReference type="NCBI Taxonomy" id="47853"/>
    <lineage>
        <taxon>Bacteria</taxon>
        <taxon>Bacillati</taxon>
        <taxon>Actinomycetota</taxon>
        <taxon>Actinomycetes</taxon>
        <taxon>Micromonosporales</taxon>
        <taxon>Micromonosporaceae</taxon>
        <taxon>Micromonospora</taxon>
    </lineage>
</organism>
<keyword evidence="5 6" id="KW-0472">Membrane</keyword>
<name>A0A7D6CE14_9ACTN</name>
<dbReference type="GO" id="GO:0005886">
    <property type="term" value="C:plasma membrane"/>
    <property type="evidence" value="ECO:0007669"/>
    <property type="project" value="UniProtKB-SubCell"/>
</dbReference>
<dbReference type="Pfam" id="PF01810">
    <property type="entry name" value="LysE"/>
    <property type="match status" value="1"/>
</dbReference>
<feature type="transmembrane region" description="Helical" evidence="6">
    <location>
        <begin position="186"/>
        <end position="206"/>
    </location>
</feature>
<reference evidence="7" key="1">
    <citation type="submission" date="2020-08" db="EMBL/GenBank/DDBJ databases">
        <title>A bifunctional nitrone conjugated secondary metabolite targeting the ribosome.</title>
        <authorList>
            <person name="Limbrick E.M."/>
            <person name="Graf M."/>
            <person name="Derewacz D.K."/>
            <person name="Nguyen F."/>
            <person name="Spraggins J.M."/>
            <person name="Wieland M."/>
            <person name="Ynigez-Gutierrez A.E."/>
            <person name="Reisman B.J."/>
            <person name="Zinshteyn B."/>
            <person name="McCulloch K."/>
            <person name="Iverson T.M."/>
            <person name="Green R."/>
            <person name="Wilson D.N."/>
            <person name="Bachmann B.O."/>
        </authorList>
    </citation>
    <scope>NUCLEOTIDE SEQUENCE</scope>
    <source>
        <strain evidence="7">Africana</strain>
    </source>
</reference>
<evidence type="ECO:0000256" key="5">
    <source>
        <dbReference type="ARBA" id="ARBA00023136"/>
    </source>
</evidence>
<dbReference type="PANTHER" id="PTHR30086">
    <property type="entry name" value="ARGININE EXPORTER PROTEIN ARGO"/>
    <property type="match status" value="1"/>
</dbReference>
<evidence type="ECO:0000256" key="6">
    <source>
        <dbReference type="SAM" id="Phobius"/>
    </source>
</evidence>
<sequence>MLQIIMTAMGIGLVFNATPGAVFTESLRRGVRGGFRPAFAVQVGSLTGDAVWAILGLSGVAALFLLPSVQIPLTVVGCLILAGLGALGIRDALAGDRSAVPAEARGGRSSAVLTGAGMSLGNPWNVVYWAGAAGAVAGTLGQQPEPRHLVAFFAGFMVSSLLWCFVCAGMIAGVRRALKPTAIRAIEAMSGVALLAFAGLLLIRLFSS</sequence>
<dbReference type="AlphaFoldDB" id="A0A7D6CE14"/>
<feature type="transmembrane region" description="Helical" evidence="6">
    <location>
        <begin position="71"/>
        <end position="89"/>
    </location>
</feature>
<evidence type="ECO:0000256" key="2">
    <source>
        <dbReference type="ARBA" id="ARBA00022475"/>
    </source>
</evidence>
<feature type="transmembrane region" description="Helical" evidence="6">
    <location>
        <begin position="110"/>
        <end position="130"/>
    </location>
</feature>
<dbReference type="PANTHER" id="PTHR30086:SF20">
    <property type="entry name" value="ARGININE EXPORTER PROTEIN ARGO-RELATED"/>
    <property type="match status" value="1"/>
</dbReference>
<dbReference type="EMBL" id="CP058905">
    <property type="protein sequence ID" value="QLK00564.1"/>
    <property type="molecule type" value="Genomic_DNA"/>
</dbReference>
<comment type="subcellular location">
    <subcellularLocation>
        <location evidence="1">Cell membrane</location>
        <topology evidence="1">Multi-pass membrane protein</topology>
    </subcellularLocation>
</comment>